<dbReference type="Gene3D" id="3.40.91.30">
    <property type="match status" value="1"/>
</dbReference>
<evidence type="ECO:0000259" key="1">
    <source>
        <dbReference type="Pfam" id="PF08722"/>
    </source>
</evidence>
<protein>
    <submittedName>
        <fullName evidence="2">Tn7 transposase TnsA N-terminal domain-containing protein</fullName>
    </submittedName>
</protein>
<name>A0A9E6UMW4_9HYPH</name>
<gene>
    <name evidence="2" type="ORF">K6K41_13440</name>
</gene>
<proteinExistence type="predicted"/>
<organism evidence="2 3">
    <name type="scientific">Chenggangzhangella methanolivorans</name>
    <dbReference type="NCBI Taxonomy" id="1437009"/>
    <lineage>
        <taxon>Bacteria</taxon>
        <taxon>Pseudomonadati</taxon>
        <taxon>Pseudomonadota</taxon>
        <taxon>Alphaproteobacteria</taxon>
        <taxon>Hyphomicrobiales</taxon>
        <taxon>Methylopilaceae</taxon>
        <taxon>Chenggangzhangella</taxon>
    </lineage>
</organism>
<keyword evidence="3" id="KW-1185">Reference proteome</keyword>
<dbReference type="EMBL" id="CP081869">
    <property type="protein sequence ID" value="QZO02162.1"/>
    <property type="molecule type" value="Genomic_DNA"/>
</dbReference>
<dbReference type="Pfam" id="PF08722">
    <property type="entry name" value="Tn7_TnsA-like_N"/>
    <property type="match status" value="1"/>
</dbReference>
<feature type="domain" description="TnsA endonuclease N-terminal" evidence="1">
    <location>
        <begin position="19"/>
        <end position="95"/>
    </location>
</feature>
<accession>A0A9E6UMW4</accession>
<dbReference type="Proteomes" id="UP000825701">
    <property type="component" value="Chromosome"/>
</dbReference>
<dbReference type="KEGG" id="cmet:K6K41_13440"/>
<dbReference type="AlphaFoldDB" id="A0A9E6UMW4"/>
<evidence type="ECO:0000313" key="3">
    <source>
        <dbReference type="Proteomes" id="UP000825701"/>
    </source>
</evidence>
<evidence type="ECO:0000313" key="2">
    <source>
        <dbReference type="EMBL" id="QZO02162.1"/>
    </source>
</evidence>
<dbReference type="RefSeq" id="WP_261405559.1">
    <property type="nucleotide sequence ID" value="NZ_CP081869.1"/>
</dbReference>
<sequence>MIASESYLERRAIRWLEVDNDVVSYMDQPHTLHFTFNGKPTRYTPDFGIKRNRRKTYLEVKYRRDLFKMEPEERGRLKRARAIYRSIGSNLEFFTDLRLKVASTWHENAVELEKARRLSPSPAALTSLIAHLETITESSLLDCARAMSDPDLGAARVMALALRRIVRLQLDQPLGSQTLVTLEDGYRSRIRRLRSA</sequence>
<dbReference type="InterPro" id="IPR014833">
    <property type="entry name" value="TnsA_N"/>
</dbReference>
<reference evidence="2" key="1">
    <citation type="submission" date="2021-08" db="EMBL/GenBank/DDBJ databases">
        <authorList>
            <person name="Zhang H."/>
            <person name="Xu M."/>
            <person name="Yu Z."/>
            <person name="Yang L."/>
            <person name="Cai Y."/>
        </authorList>
    </citation>
    <scope>NUCLEOTIDE SEQUENCE</scope>
    <source>
        <strain evidence="2">CHL1</strain>
    </source>
</reference>